<name>A0ABY5Z1A6_9ACTN</name>
<protein>
    <submittedName>
        <fullName evidence="1">Uncharacterized protein</fullName>
    </submittedName>
</protein>
<gene>
    <name evidence="1" type="ORF">Drose_32725</name>
</gene>
<evidence type="ECO:0000313" key="1">
    <source>
        <dbReference type="EMBL" id="UWZ35810.1"/>
    </source>
</evidence>
<organism evidence="1 2">
    <name type="scientific">Dactylosporangium roseum</name>
    <dbReference type="NCBI Taxonomy" id="47989"/>
    <lineage>
        <taxon>Bacteria</taxon>
        <taxon>Bacillati</taxon>
        <taxon>Actinomycetota</taxon>
        <taxon>Actinomycetes</taxon>
        <taxon>Micromonosporales</taxon>
        <taxon>Micromonosporaceae</taxon>
        <taxon>Dactylosporangium</taxon>
    </lineage>
</organism>
<sequence length="258" mass="26683">MGVELSIIAGLCYSSSSVNASGADEHPVTGDERALFGLDEGALAEAVAACLGRAPDLAQLDGFLHQSHDWTPVTTTLRVASASVTGVGSEPVSLALAAEPTRLTCTASHVWSPAAGVSPTVPVRYRIELPVGGMLDYQHEWGVGSIESCAVDLPSGGPGDELVGLRMKLGVRVVYDAYLTGDVAVHYRDGHQGHRFWGLDVGTVMAAAGLLNGRHFTEDLSIRYLASARVMHADPGGALTTIGGPGIRAGADLALTTA</sequence>
<dbReference type="RefSeq" id="WP_260725160.1">
    <property type="nucleotide sequence ID" value="NZ_BAAABS010000051.1"/>
</dbReference>
<proteinExistence type="predicted"/>
<reference evidence="1" key="1">
    <citation type="submission" date="2021-04" db="EMBL/GenBank/DDBJ databases">
        <title>Biosynthetic gene clusters of Dactylosporangioum roseum.</title>
        <authorList>
            <person name="Hartkoorn R.C."/>
            <person name="Beaudoing E."/>
            <person name="Hot D."/>
            <person name="Moureu S."/>
        </authorList>
    </citation>
    <scope>NUCLEOTIDE SEQUENCE</scope>
    <source>
        <strain evidence="1">NRRL B-16295</strain>
    </source>
</reference>
<accession>A0ABY5Z1A6</accession>
<dbReference type="Proteomes" id="UP001058271">
    <property type="component" value="Chromosome"/>
</dbReference>
<dbReference type="EMBL" id="CP073721">
    <property type="protein sequence ID" value="UWZ35810.1"/>
    <property type="molecule type" value="Genomic_DNA"/>
</dbReference>
<evidence type="ECO:0000313" key="2">
    <source>
        <dbReference type="Proteomes" id="UP001058271"/>
    </source>
</evidence>
<keyword evidence="2" id="KW-1185">Reference proteome</keyword>